<dbReference type="InterPro" id="IPR000182">
    <property type="entry name" value="GNAT_dom"/>
</dbReference>
<evidence type="ECO:0000313" key="2">
    <source>
        <dbReference type="EMBL" id="MFC3937391.1"/>
    </source>
</evidence>
<protein>
    <submittedName>
        <fullName evidence="2">GNAT family N-acetyltransferase</fullName>
        <ecNumber evidence="2">2.3.-.-</ecNumber>
    </submittedName>
</protein>
<reference evidence="3" key="1">
    <citation type="journal article" date="2019" name="Int. J. Syst. Evol. Microbiol.">
        <title>The Global Catalogue of Microorganisms (GCM) 10K type strain sequencing project: providing services to taxonomists for standard genome sequencing and annotation.</title>
        <authorList>
            <consortium name="The Broad Institute Genomics Platform"/>
            <consortium name="The Broad Institute Genome Sequencing Center for Infectious Disease"/>
            <person name="Wu L."/>
            <person name="Ma J."/>
        </authorList>
    </citation>
    <scope>NUCLEOTIDE SEQUENCE [LARGE SCALE GENOMIC DNA]</scope>
    <source>
        <strain evidence="3">CCUG 2113</strain>
    </source>
</reference>
<keyword evidence="2" id="KW-0808">Transferase</keyword>
<dbReference type="InterPro" id="IPR052777">
    <property type="entry name" value="Acetyltransferase_Enz"/>
</dbReference>
<dbReference type="PANTHER" id="PTHR43305:SF1">
    <property type="entry name" value="FAMILY N-ACETYLTRANSFERASE, PUTATIVE (AFU_ORTHOLOGUE AFUA_2G01380)-RELATED"/>
    <property type="match status" value="1"/>
</dbReference>
<dbReference type="GO" id="GO:0016746">
    <property type="term" value="F:acyltransferase activity"/>
    <property type="evidence" value="ECO:0007669"/>
    <property type="project" value="UniProtKB-KW"/>
</dbReference>
<feature type="domain" description="N-acetyltransferase" evidence="1">
    <location>
        <begin position="2"/>
        <end position="154"/>
    </location>
</feature>
<keyword evidence="2" id="KW-0012">Acyltransferase</keyword>
<dbReference type="PROSITE" id="PS51186">
    <property type="entry name" value="GNAT"/>
    <property type="match status" value="1"/>
</dbReference>
<dbReference type="EMBL" id="JBHSAJ010000066">
    <property type="protein sequence ID" value="MFC3937391.1"/>
    <property type="molecule type" value="Genomic_DNA"/>
</dbReference>
<dbReference type="EC" id="2.3.-.-" evidence="2"/>
<dbReference type="SUPFAM" id="SSF55729">
    <property type="entry name" value="Acyl-CoA N-acyltransferases (Nat)"/>
    <property type="match status" value="1"/>
</dbReference>
<dbReference type="RefSeq" id="WP_055398331.1">
    <property type="nucleotide sequence ID" value="NZ_JAMXAX010000050.1"/>
</dbReference>
<accession>A0ABV8DFQ9</accession>
<gene>
    <name evidence="2" type="ORF">ACFOW3_22445</name>
</gene>
<comment type="caution">
    <text evidence="2">The sequence shown here is derived from an EMBL/GenBank/DDBJ whole genome shotgun (WGS) entry which is preliminary data.</text>
</comment>
<keyword evidence="3" id="KW-1185">Reference proteome</keyword>
<organism evidence="2 3">
    <name type="scientific">Acidovorax facilis</name>
    <dbReference type="NCBI Taxonomy" id="12917"/>
    <lineage>
        <taxon>Bacteria</taxon>
        <taxon>Pseudomonadati</taxon>
        <taxon>Pseudomonadota</taxon>
        <taxon>Betaproteobacteria</taxon>
        <taxon>Burkholderiales</taxon>
        <taxon>Comamonadaceae</taxon>
        <taxon>Acidovorax</taxon>
    </lineage>
</organism>
<dbReference type="InterPro" id="IPR016181">
    <property type="entry name" value="Acyl_CoA_acyltransferase"/>
</dbReference>
<name>A0ABV8DFQ9_9BURK</name>
<proteinExistence type="predicted"/>
<evidence type="ECO:0000313" key="3">
    <source>
        <dbReference type="Proteomes" id="UP001595693"/>
    </source>
</evidence>
<dbReference type="Pfam" id="PF00583">
    <property type="entry name" value="Acetyltransf_1"/>
    <property type="match status" value="1"/>
</dbReference>
<dbReference type="CDD" id="cd04301">
    <property type="entry name" value="NAT_SF"/>
    <property type="match status" value="1"/>
</dbReference>
<dbReference type="Proteomes" id="UP001595693">
    <property type="component" value="Unassembled WGS sequence"/>
</dbReference>
<dbReference type="PANTHER" id="PTHR43305">
    <property type="entry name" value="FAMILY N-ACETYLTRANSFERASE, PUTATIVE (AFU_ORTHOLOGUE AFUA_2G01380)-RELATED"/>
    <property type="match status" value="1"/>
</dbReference>
<evidence type="ECO:0000259" key="1">
    <source>
        <dbReference type="PROSITE" id="PS51186"/>
    </source>
</evidence>
<sequence length="154" mass="17229">MTTIRRAIFPDDLPAVTAIFREYVQSPTANLDFQDYEQEFAELPGKYAEPDGGVLLAVVEGRVVGCAALRRVEDGTCELKRVYVRPVARGMDLGRKLVEEMLRVAREAGYRRMCLDVLPEFVAAQRLYESLGFVTAEPVSFNPVPGTRFLALDL</sequence>
<dbReference type="Gene3D" id="3.40.630.30">
    <property type="match status" value="1"/>
</dbReference>